<reference evidence="1 2" key="1">
    <citation type="journal article" date="2014" name="PLoS Genet.">
        <title>Phylogenetically driven sequencing of extremely halophilic archaea reveals strategies for static and dynamic osmo-response.</title>
        <authorList>
            <person name="Becker E.A."/>
            <person name="Seitzer P.M."/>
            <person name="Tritt A."/>
            <person name="Larsen D."/>
            <person name="Krusor M."/>
            <person name="Yao A.I."/>
            <person name="Wu D."/>
            <person name="Madern D."/>
            <person name="Eisen J.A."/>
            <person name="Darling A.E."/>
            <person name="Facciotti M.T."/>
        </authorList>
    </citation>
    <scope>NUCLEOTIDE SEQUENCE [LARGE SCALE GENOMIC DNA]</scope>
    <source>
        <strain evidence="1 2">DSM 14210</strain>
    </source>
</reference>
<accession>M0DIQ8</accession>
<dbReference type="PATRIC" id="fig|1227485.3.peg.2487"/>
<dbReference type="Proteomes" id="UP000011523">
    <property type="component" value="Unassembled WGS sequence"/>
</dbReference>
<keyword evidence="2" id="KW-1185">Reference proteome</keyword>
<evidence type="ECO:0000313" key="1">
    <source>
        <dbReference type="EMBL" id="ELZ35391.1"/>
    </source>
</evidence>
<gene>
    <name evidence="1" type="ORF">C472_12675</name>
</gene>
<evidence type="ECO:0000313" key="2">
    <source>
        <dbReference type="Proteomes" id="UP000011523"/>
    </source>
</evidence>
<dbReference type="AlphaFoldDB" id="M0DIQ8"/>
<organism evidence="1 2">
    <name type="scientific">Halorubrum tebenquichense DSM 14210</name>
    <dbReference type="NCBI Taxonomy" id="1227485"/>
    <lineage>
        <taxon>Archaea</taxon>
        <taxon>Methanobacteriati</taxon>
        <taxon>Methanobacteriota</taxon>
        <taxon>Stenosarchaea group</taxon>
        <taxon>Halobacteria</taxon>
        <taxon>Halobacteriales</taxon>
        <taxon>Haloferacaceae</taxon>
        <taxon>Halorubrum</taxon>
    </lineage>
</organism>
<proteinExistence type="predicted"/>
<dbReference type="EMBL" id="AOJD01000064">
    <property type="protein sequence ID" value="ELZ35391.1"/>
    <property type="molecule type" value="Genomic_DNA"/>
</dbReference>
<comment type="caution">
    <text evidence="1">The sequence shown here is derived from an EMBL/GenBank/DDBJ whole genome shotgun (WGS) entry which is preliminary data.</text>
</comment>
<protein>
    <submittedName>
        <fullName evidence="1">Uncharacterized protein</fullName>
    </submittedName>
</protein>
<sequence length="88" mass="10015">MIAQHTTLGVDAEGFIHHLDRAAEIVHRIDPTTGRRERRSDLAEWVAEREHVELGNAVDVYVHDYIGDEIGWSERTQYTDRDVFGGGV</sequence>
<name>M0DIQ8_9EURY</name>